<dbReference type="Pfam" id="PF12854">
    <property type="entry name" value="PPR_1"/>
    <property type="match status" value="1"/>
</dbReference>
<dbReference type="NCBIfam" id="TIGR00756">
    <property type="entry name" value="PPR"/>
    <property type="match status" value="7"/>
</dbReference>
<dbReference type="STRING" id="1590841.A0A2R6QPT4"/>
<feature type="repeat" description="PPR" evidence="3">
    <location>
        <begin position="541"/>
        <end position="575"/>
    </location>
</feature>
<evidence type="ECO:0000256" key="1">
    <source>
        <dbReference type="ARBA" id="ARBA00022737"/>
    </source>
</evidence>
<dbReference type="GO" id="GO:0009451">
    <property type="term" value="P:RNA modification"/>
    <property type="evidence" value="ECO:0007669"/>
    <property type="project" value="InterPro"/>
</dbReference>
<reference evidence="6" key="2">
    <citation type="journal article" date="2018" name="BMC Genomics">
        <title>A manually annotated Actinidia chinensis var. chinensis (kiwifruit) genome highlights the challenges associated with draft genomes and gene prediction in plants.</title>
        <authorList>
            <person name="Pilkington S.M."/>
            <person name="Crowhurst R."/>
            <person name="Hilario E."/>
            <person name="Nardozza S."/>
            <person name="Fraser L."/>
            <person name="Peng Y."/>
            <person name="Gunaseelan K."/>
            <person name="Simpson R."/>
            <person name="Tahir J."/>
            <person name="Deroles S.C."/>
            <person name="Templeton K."/>
            <person name="Luo Z."/>
            <person name="Davy M."/>
            <person name="Cheng C."/>
            <person name="McNeilage M."/>
            <person name="Scaglione D."/>
            <person name="Liu Y."/>
            <person name="Zhang Q."/>
            <person name="Datson P."/>
            <person name="De Silva N."/>
            <person name="Gardiner S.E."/>
            <person name="Bassett H."/>
            <person name="Chagne D."/>
            <person name="McCallum J."/>
            <person name="Dzierzon H."/>
            <person name="Deng C."/>
            <person name="Wang Y.Y."/>
            <person name="Barron L."/>
            <person name="Manako K."/>
            <person name="Bowen J."/>
            <person name="Foster T.M."/>
            <person name="Erridge Z.A."/>
            <person name="Tiffin H."/>
            <person name="Waite C.N."/>
            <person name="Davies K.M."/>
            <person name="Grierson E.P."/>
            <person name="Laing W.A."/>
            <person name="Kirk R."/>
            <person name="Chen X."/>
            <person name="Wood M."/>
            <person name="Montefiori M."/>
            <person name="Brummell D.A."/>
            <person name="Schwinn K.E."/>
            <person name="Catanach A."/>
            <person name="Fullerton C."/>
            <person name="Li D."/>
            <person name="Meiyalaghan S."/>
            <person name="Nieuwenhuizen N."/>
            <person name="Read N."/>
            <person name="Prakash R."/>
            <person name="Hunter D."/>
            <person name="Zhang H."/>
            <person name="McKenzie M."/>
            <person name="Knabel M."/>
            <person name="Harris A."/>
            <person name="Allan A.C."/>
            <person name="Gleave A."/>
            <person name="Chen A."/>
            <person name="Janssen B.J."/>
            <person name="Plunkett B."/>
            <person name="Ampomah-Dwamena C."/>
            <person name="Voogd C."/>
            <person name="Leif D."/>
            <person name="Lafferty D."/>
            <person name="Souleyre E.J.F."/>
            <person name="Varkonyi-Gasic E."/>
            <person name="Gambi F."/>
            <person name="Hanley J."/>
            <person name="Yao J.L."/>
            <person name="Cheung J."/>
            <person name="David K.M."/>
            <person name="Warren B."/>
            <person name="Marsh K."/>
            <person name="Snowden K.C."/>
            <person name="Lin-Wang K."/>
            <person name="Brian L."/>
            <person name="Martinez-Sanchez M."/>
            <person name="Wang M."/>
            <person name="Ileperuma N."/>
            <person name="Macnee N."/>
            <person name="Campin R."/>
            <person name="McAtee P."/>
            <person name="Drummond R.S.M."/>
            <person name="Espley R.V."/>
            <person name="Ireland H.S."/>
            <person name="Wu R."/>
            <person name="Atkinson R.G."/>
            <person name="Karunairetnam S."/>
            <person name="Bulley S."/>
            <person name="Chunkath S."/>
            <person name="Hanley Z."/>
            <person name="Storey R."/>
            <person name="Thrimawithana A.H."/>
            <person name="Thomson S."/>
            <person name="David C."/>
            <person name="Testolin R."/>
            <person name="Huang H."/>
            <person name="Hellens R.P."/>
            <person name="Schaffer R.J."/>
        </authorList>
    </citation>
    <scope>NUCLEOTIDE SEQUENCE [LARGE SCALE GENOMIC DNA]</scope>
    <source>
        <strain evidence="6">cv. Red5</strain>
    </source>
</reference>
<dbReference type="InterPro" id="IPR046960">
    <property type="entry name" value="PPR_At4g14850-like_plant"/>
</dbReference>
<dbReference type="EMBL" id="NKQK01000014">
    <property type="protein sequence ID" value="PSS11933.1"/>
    <property type="molecule type" value="Genomic_DNA"/>
</dbReference>
<feature type="compositionally biased region" description="Pro residues" evidence="4">
    <location>
        <begin position="9"/>
        <end position="18"/>
    </location>
</feature>
<dbReference type="Gene3D" id="1.25.40.10">
    <property type="entry name" value="Tetratricopeptide repeat domain"/>
    <property type="match status" value="6"/>
</dbReference>
<comment type="caution">
    <text evidence="5">The sequence shown here is derived from an EMBL/GenBank/DDBJ whole genome shotgun (WGS) entry which is preliminary data.</text>
</comment>
<dbReference type="Gramene" id="PSS11933">
    <property type="protein sequence ID" value="PSS11933"/>
    <property type="gene ID" value="CEY00_Acc01274"/>
</dbReference>
<feature type="repeat" description="PPR" evidence="3">
    <location>
        <begin position="506"/>
        <end position="540"/>
    </location>
</feature>
<dbReference type="FunFam" id="1.25.40.10:FF:000393">
    <property type="entry name" value="Pentatricopeptide repeat-containing protein At1g20230"/>
    <property type="match status" value="2"/>
</dbReference>
<sequence>MAFQLEPITPLPPPPSQPSPSHDPKPTSLQFQRLKPTNQQQQQQQQQQKLNSHSLATKYPTHLTFLNSPVNSSTYASILDPCENLSLGKQVHAHALKMGFHWHQFVQTKLLQMYGRCGCLRDATKLFDEMPVRNLYSWVAILSLYVGRGLFEEALLMYQELLVEDVGLEFFVFPVVLKICSGLGGVGLGRQVHGFVIKNGFVCNVYVGNALIDMYGKCGSLDGAKKVFDRMPERDHVSWNSVVTACAANGMVYEALEFSEKMSDESTPNLVSWSAVIGGFSQNGYDDEAILTMSRMQAAGFEPNAQTLASVLPACARLEMLSLGKEIHSYITRHGFMSNLIVVNGLLDVYRRCGDMGSALKIFSKFSVKNVVSFNTMIVGYCENGDVSEAKELFHQMEVAGVGRDIISWNSMISGYVDNFMFNEALGMYRDLLEEGVQADSFTLGSVLTACTEMCSLRMGKEVHSHAIVRGLHSNTFVGRALVEMYCKFRDFNAAQMVFDEVSEQDIATRNALISGYASCNQIESIPDLLQKMKEDGFDPNIYTWNGIISGHVENGHYESAIRLFSEMQTSSLRPDIYTIGIILPACSKLATIERGKQVHAYAIRSGYESDVHIGAALVDMYAKCGCITHASMASNRISNPNLVSQNAMLAAYALCGRGEEGIAFFCRMLLDGFKPDSVTFLSVLSSCVHAGSVERGREFFNLMGNYTVKPTLKHYTCMVDLYSRAGHIQEAYNVIKELPMDPDSVIWGALLGGCVIRGDVDVGEIAAEKLTKLEPDNTGNYVMLANLYASAGKWSDVARTRRLIKDRQMQKNPGCSWIEDRNQIHVFMACDMSHRRTEEICATLDHLTVHISTIQLEQECN</sequence>
<dbReference type="PANTHER" id="PTHR47926">
    <property type="entry name" value="PENTATRICOPEPTIDE REPEAT-CONTAINING PROTEIN"/>
    <property type="match status" value="1"/>
</dbReference>
<gene>
    <name evidence="5" type="ORF">CEY00_Acc01274</name>
</gene>
<comment type="similarity">
    <text evidence="2">Belongs to the PPR family. PCMP-E subfamily.</text>
</comment>
<name>A0A2R6QPT4_ACTCC</name>
<dbReference type="InParanoid" id="A0A2R6QPT4"/>
<feature type="repeat" description="PPR" evidence="3">
    <location>
        <begin position="677"/>
        <end position="711"/>
    </location>
</feature>
<dbReference type="InterPro" id="IPR011990">
    <property type="entry name" value="TPR-like_helical_dom_sf"/>
</dbReference>
<evidence type="ECO:0000256" key="2">
    <source>
        <dbReference type="ARBA" id="ARBA00061659"/>
    </source>
</evidence>
<evidence type="ECO:0000256" key="3">
    <source>
        <dbReference type="PROSITE-ProRule" id="PRU00708"/>
    </source>
</evidence>
<organism evidence="5 6">
    <name type="scientific">Actinidia chinensis var. chinensis</name>
    <name type="common">Chinese soft-hair kiwi</name>
    <dbReference type="NCBI Taxonomy" id="1590841"/>
    <lineage>
        <taxon>Eukaryota</taxon>
        <taxon>Viridiplantae</taxon>
        <taxon>Streptophyta</taxon>
        <taxon>Embryophyta</taxon>
        <taxon>Tracheophyta</taxon>
        <taxon>Spermatophyta</taxon>
        <taxon>Magnoliopsida</taxon>
        <taxon>eudicotyledons</taxon>
        <taxon>Gunneridae</taxon>
        <taxon>Pentapetalae</taxon>
        <taxon>asterids</taxon>
        <taxon>Ericales</taxon>
        <taxon>Actinidiaceae</taxon>
        <taxon>Actinidia</taxon>
    </lineage>
</organism>
<feature type="repeat" description="PPR" evidence="3">
    <location>
        <begin position="269"/>
        <end position="303"/>
    </location>
</feature>
<dbReference type="FunFam" id="1.25.40.10:FF:000031">
    <property type="entry name" value="Pentatricopeptide repeat-containing protein mitochondrial"/>
    <property type="match status" value="1"/>
</dbReference>
<dbReference type="OrthoDB" id="185373at2759"/>
<feature type="region of interest" description="Disordered" evidence="4">
    <location>
        <begin position="1"/>
        <end position="51"/>
    </location>
</feature>
<keyword evidence="6" id="KW-1185">Reference proteome</keyword>
<dbReference type="Pfam" id="PF20431">
    <property type="entry name" value="E_motif"/>
    <property type="match status" value="1"/>
</dbReference>
<dbReference type="InterPro" id="IPR002885">
    <property type="entry name" value="PPR_rpt"/>
</dbReference>
<feature type="repeat" description="PPR" evidence="3">
    <location>
        <begin position="370"/>
        <end position="404"/>
    </location>
</feature>
<dbReference type="Proteomes" id="UP000241394">
    <property type="component" value="Chromosome LG14"/>
</dbReference>
<accession>A0A2R6QPT4</accession>
<feature type="repeat" description="PPR" evidence="3">
    <location>
        <begin position="405"/>
        <end position="439"/>
    </location>
</feature>
<feature type="repeat" description="PPR" evidence="3">
    <location>
        <begin position="642"/>
        <end position="676"/>
    </location>
</feature>
<dbReference type="PROSITE" id="PS51375">
    <property type="entry name" value="PPR"/>
    <property type="match status" value="8"/>
</dbReference>
<dbReference type="Pfam" id="PF13041">
    <property type="entry name" value="PPR_2"/>
    <property type="match status" value="2"/>
</dbReference>
<dbReference type="Pfam" id="PF01535">
    <property type="entry name" value="PPR"/>
    <property type="match status" value="10"/>
</dbReference>
<proteinExistence type="inferred from homology"/>
<dbReference type="FunFam" id="1.25.40.10:FF:000280">
    <property type="entry name" value="Pentatricopeptide repeat-containing protein"/>
    <property type="match status" value="1"/>
</dbReference>
<dbReference type="FunFam" id="1.25.40.10:FF:000412">
    <property type="entry name" value="Putative pentatricopeptide repeat-containing protein"/>
    <property type="match status" value="1"/>
</dbReference>
<feature type="compositionally biased region" description="Low complexity" evidence="4">
    <location>
        <begin position="39"/>
        <end position="48"/>
    </location>
</feature>
<dbReference type="InterPro" id="IPR046848">
    <property type="entry name" value="E_motif"/>
</dbReference>
<dbReference type="AlphaFoldDB" id="A0A2R6QPT4"/>
<evidence type="ECO:0000313" key="6">
    <source>
        <dbReference type="Proteomes" id="UP000241394"/>
    </source>
</evidence>
<feature type="repeat" description="PPR" evidence="3">
    <location>
        <begin position="204"/>
        <end position="238"/>
    </location>
</feature>
<feature type="compositionally biased region" description="Polar residues" evidence="4">
    <location>
        <begin position="27"/>
        <end position="38"/>
    </location>
</feature>
<dbReference type="OMA" id="CVHAGSV"/>
<evidence type="ECO:0000313" key="5">
    <source>
        <dbReference type="EMBL" id="PSS11933.1"/>
    </source>
</evidence>
<protein>
    <submittedName>
        <fullName evidence="5">Pentatricopeptide repeat-containing protein</fullName>
    </submittedName>
</protein>
<dbReference type="GO" id="GO:0003723">
    <property type="term" value="F:RNA binding"/>
    <property type="evidence" value="ECO:0007669"/>
    <property type="project" value="InterPro"/>
</dbReference>
<keyword evidence="1" id="KW-0677">Repeat</keyword>
<reference evidence="5 6" key="1">
    <citation type="submission" date="2017-07" db="EMBL/GenBank/DDBJ databases">
        <title>An improved, manually edited Actinidia chinensis var. chinensis (kiwifruit) genome highlights the challenges associated with draft genomes and gene prediction in plants.</title>
        <authorList>
            <person name="Pilkington S."/>
            <person name="Crowhurst R."/>
            <person name="Hilario E."/>
            <person name="Nardozza S."/>
            <person name="Fraser L."/>
            <person name="Peng Y."/>
            <person name="Gunaseelan K."/>
            <person name="Simpson R."/>
            <person name="Tahir J."/>
            <person name="Deroles S."/>
            <person name="Templeton K."/>
            <person name="Luo Z."/>
            <person name="Davy M."/>
            <person name="Cheng C."/>
            <person name="Mcneilage M."/>
            <person name="Scaglione D."/>
            <person name="Liu Y."/>
            <person name="Zhang Q."/>
            <person name="Datson P."/>
            <person name="De Silva N."/>
            <person name="Gardiner S."/>
            <person name="Bassett H."/>
            <person name="Chagne D."/>
            <person name="Mccallum J."/>
            <person name="Dzierzon H."/>
            <person name="Deng C."/>
            <person name="Wang Y.-Y."/>
            <person name="Barron N."/>
            <person name="Manako K."/>
            <person name="Bowen J."/>
            <person name="Foster T."/>
            <person name="Erridge Z."/>
            <person name="Tiffin H."/>
            <person name="Waite C."/>
            <person name="Davies K."/>
            <person name="Grierson E."/>
            <person name="Laing W."/>
            <person name="Kirk R."/>
            <person name="Chen X."/>
            <person name="Wood M."/>
            <person name="Montefiori M."/>
            <person name="Brummell D."/>
            <person name="Schwinn K."/>
            <person name="Catanach A."/>
            <person name="Fullerton C."/>
            <person name="Li D."/>
            <person name="Meiyalaghan S."/>
            <person name="Nieuwenhuizen N."/>
            <person name="Read N."/>
            <person name="Prakash R."/>
            <person name="Hunter D."/>
            <person name="Zhang H."/>
            <person name="Mckenzie M."/>
            <person name="Knabel M."/>
            <person name="Harris A."/>
            <person name="Allan A."/>
            <person name="Chen A."/>
            <person name="Janssen B."/>
            <person name="Plunkett B."/>
            <person name="Dwamena C."/>
            <person name="Voogd C."/>
            <person name="Leif D."/>
            <person name="Lafferty D."/>
            <person name="Souleyre E."/>
            <person name="Varkonyi-Gasic E."/>
            <person name="Gambi F."/>
            <person name="Hanley J."/>
            <person name="Yao J.-L."/>
            <person name="Cheung J."/>
            <person name="David K."/>
            <person name="Warren B."/>
            <person name="Marsh K."/>
            <person name="Snowden K."/>
            <person name="Lin-Wang K."/>
            <person name="Brian L."/>
            <person name="Martinez-Sanchez M."/>
            <person name="Wang M."/>
            <person name="Ileperuma N."/>
            <person name="Macnee N."/>
            <person name="Campin R."/>
            <person name="Mcatee P."/>
            <person name="Drummond R."/>
            <person name="Espley R."/>
            <person name="Ireland H."/>
            <person name="Wu R."/>
            <person name="Atkinson R."/>
            <person name="Karunairetnam S."/>
            <person name="Bulley S."/>
            <person name="Chunkath S."/>
            <person name="Hanley Z."/>
            <person name="Storey R."/>
            <person name="Thrimawithana A."/>
            <person name="Thomson S."/>
            <person name="David C."/>
            <person name="Testolin R."/>
        </authorList>
    </citation>
    <scope>NUCLEOTIDE SEQUENCE [LARGE SCALE GENOMIC DNA]</scope>
    <source>
        <strain evidence="6">cv. Red5</strain>
        <tissue evidence="5">Young leaf</tissue>
    </source>
</reference>
<evidence type="ECO:0000256" key="4">
    <source>
        <dbReference type="SAM" id="MobiDB-lite"/>
    </source>
</evidence>
<dbReference type="PANTHER" id="PTHR47926:SF386">
    <property type="entry name" value="PENTATRICOPEPTIDE REPEAT-CONTAINING PROTEIN"/>
    <property type="match status" value="1"/>
</dbReference>